<organism evidence="2">
    <name type="scientific">Rotavirus I</name>
    <dbReference type="NCBI Taxonomy" id="1637496"/>
    <lineage>
        <taxon>Viruses</taxon>
        <taxon>Riboviria</taxon>
        <taxon>Orthornavirae</taxon>
        <taxon>Duplornaviricota</taxon>
        <taxon>Resentoviricetes</taxon>
        <taxon>Reovirales</taxon>
        <taxon>Sedoreoviridae</taxon>
        <taxon>Rotavirus</taxon>
        <taxon>Rotavirus iotagastroenteritidis</taxon>
    </lineage>
</organism>
<name>A0A1S6XXK4_9REOV</name>
<reference evidence="2" key="1">
    <citation type="submission" date="2016-10" db="EMBL/GenBank/DDBJ databases">
        <authorList>
            <person name="de Groot N.N."/>
        </authorList>
    </citation>
    <scope>NUCLEOTIDE SEQUENCE</scope>
</reference>
<accession>A0A1S6XXK4</accession>
<dbReference type="EMBL" id="KY026792">
    <property type="protein sequence ID" value="AQX34668.1"/>
    <property type="molecule type" value="Genomic_RNA"/>
</dbReference>
<reference evidence="2" key="2">
    <citation type="journal article" date="2017" name="Virus Genes">
        <title>Rotavirus I in feces of a cat with diarrhea.</title>
        <authorList>
            <person name="Phan T.G."/>
            <person name="Leutenegger C.M."/>
            <person name="Chan R."/>
            <person name="Delwart E."/>
        </authorList>
    </citation>
    <scope>NUCLEOTIDE SEQUENCE</scope>
</reference>
<proteinExistence type="predicted"/>
<keyword evidence="1" id="KW-0175">Coiled coil</keyword>
<evidence type="ECO:0000256" key="1">
    <source>
        <dbReference type="SAM" id="Coils"/>
    </source>
</evidence>
<dbReference type="CDD" id="cd20714">
    <property type="entry name" value="NSP3_rotavirus"/>
    <property type="match status" value="1"/>
</dbReference>
<feature type="coiled-coil region" evidence="1">
    <location>
        <begin position="128"/>
        <end position="183"/>
    </location>
</feature>
<evidence type="ECO:0000313" key="2">
    <source>
        <dbReference type="EMBL" id="AQX34668.1"/>
    </source>
</evidence>
<protein>
    <submittedName>
        <fullName evidence="2">NSP3</fullName>
    </submittedName>
</protein>
<sequence length="313" mass="35261">MAQLVFNALSGILSEEQLAKVQDVVYDSGVGEQLDKYRKAYEQEWFPTGTYSSTKFRMYNLEKEVVKLRGMLYANGLGKRERALNDFDVGTDERGHTILLPKTRLAELIIANTKDTRFKLNAVPDQEFEKINAELENAKKICNDLVEQNQTLIGESNFMFGRIGSMEKMIKDLKEELKSADEHIDYQDRMIQGLANRAGLIAEVTGSHIQIGNNNFSFGVDDVLEGKPIPVVIDDFKCKPTYSNSSDFSFGTVESDFVKNLTMEGIESNPGPAWSDELKVFSMRARKTRPTPTITVKHGNEILSLLPLLLEAF</sequence>